<comment type="caution">
    <text evidence="1">The sequence shown here is derived from an EMBL/GenBank/DDBJ whole genome shotgun (WGS) entry which is preliminary data.</text>
</comment>
<gene>
    <name evidence="1" type="primary">COF1_1</name>
    <name evidence="1" type="ORF">FBU59_003197</name>
</gene>
<organism evidence="1 2">
    <name type="scientific">Linderina macrospora</name>
    <dbReference type="NCBI Taxonomy" id="4868"/>
    <lineage>
        <taxon>Eukaryota</taxon>
        <taxon>Fungi</taxon>
        <taxon>Fungi incertae sedis</taxon>
        <taxon>Zoopagomycota</taxon>
        <taxon>Kickxellomycotina</taxon>
        <taxon>Kickxellomycetes</taxon>
        <taxon>Kickxellales</taxon>
        <taxon>Kickxellaceae</taxon>
        <taxon>Linderina</taxon>
    </lineage>
</organism>
<proteinExistence type="predicted"/>
<evidence type="ECO:0000313" key="2">
    <source>
        <dbReference type="Proteomes" id="UP001150603"/>
    </source>
</evidence>
<name>A0ACC1J9B6_9FUNG</name>
<evidence type="ECO:0000313" key="1">
    <source>
        <dbReference type="EMBL" id="KAJ1942444.1"/>
    </source>
</evidence>
<dbReference type="Proteomes" id="UP001150603">
    <property type="component" value="Unassembled WGS sequence"/>
</dbReference>
<sequence length="119" mass="13856">MIFIIKYIIYKLNDSKDEIVVGKTSEAIGHDTFLEDLPENKYRWAVYNFEYTQGEGVNSKFLFISWLPENVTSQERMLYMWGKDTLRSKLSGIAIEFTATDFDEISYESVLDKATRSTV</sequence>
<keyword evidence="2" id="KW-1185">Reference proteome</keyword>
<dbReference type="EMBL" id="JANBPW010001963">
    <property type="protein sequence ID" value="KAJ1942444.1"/>
    <property type="molecule type" value="Genomic_DNA"/>
</dbReference>
<protein>
    <submittedName>
        <fullName evidence="1">Cofilin</fullName>
    </submittedName>
</protein>
<accession>A0ACC1J9B6</accession>
<reference evidence="1" key="1">
    <citation type="submission" date="2022-07" db="EMBL/GenBank/DDBJ databases">
        <title>Phylogenomic reconstructions and comparative analyses of Kickxellomycotina fungi.</title>
        <authorList>
            <person name="Reynolds N.K."/>
            <person name="Stajich J.E."/>
            <person name="Barry K."/>
            <person name="Grigoriev I.V."/>
            <person name="Crous P."/>
            <person name="Smith M.E."/>
        </authorList>
    </citation>
    <scope>NUCLEOTIDE SEQUENCE</scope>
    <source>
        <strain evidence="1">NRRL 5244</strain>
    </source>
</reference>